<evidence type="ECO:0000313" key="2">
    <source>
        <dbReference type="Proteomes" id="UP000179266"/>
    </source>
</evidence>
<dbReference type="EMBL" id="MGDD01000104">
    <property type="protein sequence ID" value="OGL46967.1"/>
    <property type="molecule type" value="Genomic_DNA"/>
</dbReference>
<evidence type="ECO:0000313" key="1">
    <source>
        <dbReference type="EMBL" id="OGL46967.1"/>
    </source>
</evidence>
<protein>
    <submittedName>
        <fullName evidence="1">Uncharacterized protein</fullName>
    </submittedName>
</protein>
<name>A0A1F7S1J8_9BACT</name>
<sequence>MMRTMNDEKKLLTFRYDIKFSNGLQKIFVINLDSETLELVTDHKLAVPEWTKLSVTSCPKCNLDLSRYDYCPVAANLAELVDSFKEYYSFEEVDVVVETPERNYFKHSTLQKVVSSLMGIYMVTSGCPVLDKMRLLVRTHLPFPTPEESAFRLTSLYLFAQYVLEKNGQEVNWDLRGLLEFYKDVEAVNKNFCMRLNTVQFEDKDVSVNAVNILNVLGTLATISIRENELTQFHKLILSHWSK</sequence>
<gene>
    <name evidence="1" type="ORF">A2161_09370</name>
</gene>
<reference evidence="1 2" key="1">
    <citation type="journal article" date="2016" name="Nat. Commun.">
        <title>Thousands of microbial genomes shed light on interconnected biogeochemical processes in an aquifer system.</title>
        <authorList>
            <person name="Anantharaman K."/>
            <person name="Brown C.T."/>
            <person name="Hug L.A."/>
            <person name="Sharon I."/>
            <person name="Castelle C.J."/>
            <person name="Probst A.J."/>
            <person name="Thomas B.C."/>
            <person name="Singh A."/>
            <person name="Wilkins M.J."/>
            <person name="Karaoz U."/>
            <person name="Brodie E.L."/>
            <person name="Williams K.H."/>
            <person name="Hubbard S.S."/>
            <person name="Banfield J.F."/>
        </authorList>
    </citation>
    <scope>NUCLEOTIDE SEQUENCE [LARGE SCALE GENOMIC DNA]</scope>
</reference>
<organism evidence="1 2">
    <name type="scientific">Candidatus Schekmanbacteria bacterium RBG_13_48_7</name>
    <dbReference type="NCBI Taxonomy" id="1817878"/>
    <lineage>
        <taxon>Bacteria</taxon>
        <taxon>Candidatus Schekmaniibacteriota</taxon>
    </lineage>
</organism>
<dbReference type="Pfam" id="PF21842">
    <property type="entry name" value="DUF6901"/>
    <property type="match status" value="1"/>
</dbReference>
<proteinExistence type="predicted"/>
<accession>A0A1F7S1J8</accession>
<dbReference type="InterPro" id="IPR054196">
    <property type="entry name" value="DUF6901"/>
</dbReference>
<dbReference type="Proteomes" id="UP000179266">
    <property type="component" value="Unassembled WGS sequence"/>
</dbReference>
<dbReference type="AlphaFoldDB" id="A0A1F7S1J8"/>
<comment type="caution">
    <text evidence="1">The sequence shown here is derived from an EMBL/GenBank/DDBJ whole genome shotgun (WGS) entry which is preliminary data.</text>
</comment>